<keyword evidence="1" id="KW-0812">Transmembrane</keyword>
<organism evidence="2">
    <name type="scientific">Trepomonas sp. PC1</name>
    <dbReference type="NCBI Taxonomy" id="1076344"/>
    <lineage>
        <taxon>Eukaryota</taxon>
        <taxon>Metamonada</taxon>
        <taxon>Diplomonadida</taxon>
        <taxon>Hexamitidae</taxon>
        <taxon>Hexamitinae</taxon>
        <taxon>Trepomonas</taxon>
    </lineage>
</organism>
<accession>A0A146KCH2</accession>
<protein>
    <submittedName>
        <fullName evidence="2">Uncharacterized protein</fullName>
    </submittedName>
</protein>
<dbReference type="EMBL" id="GDID01002124">
    <property type="protein sequence ID" value="JAP94482.1"/>
    <property type="molecule type" value="Transcribed_RNA"/>
</dbReference>
<feature type="transmembrane region" description="Helical" evidence="1">
    <location>
        <begin position="442"/>
        <end position="464"/>
    </location>
</feature>
<sequence length="476" mass="54159">IFSAYMPSRVLYLHDTDPSYLQNMLGKIEVPIETIDMSTKSFSLPSLYIDGAPQYSHVIIAGEKSVLTKDNLDQIARFADGIDDPMQSRLSHHEKETLPNMATFKSGANTRLFNDFFDPYPGGSLFIASANESFKYLLNKVGATTVAPVDEAKLLSNSLLQYMDSYKELIGHLATEGLFIAPQFKNKRAPFIPLFGSKEASFIAAWRGVKNSARMVFIGNSSLVKFLASEDQTQKSLAIKLLYDLIGWFGMTSNIAKVTEFKHKSLNLSSNSVCKNALSAAHYTKDHVREGNLVLVQLDVQQNMNGGWQPIKTKHYEGFEQMVKAVGIANFSNKNFQSVIKKQTKSFLNHYDACMKEVIGKNFFYTDLQVYESFVQDWFVMNLVFDETTQKFYALIQPDLVRSYSVTFELDRNEMNRILLVDRIHAHVDRFEDKRFFLGNSVWQICLFLTIFISLVAVIIMLVTRPETIDEDKKNE</sequence>
<evidence type="ECO:0000256" key="1">
    <source>
        <dbReference type="SAM" id="Phobius"/>
    </source>
</evidence>
<name>A0A146KCH2_9EUKA</name>
<keyword evidence="1" id="KW-1133">Transmembrane helix</keyword>
<proteinExistence type="predicted"/>
<dbReference type="AlphaFoldDB" id="A0A146KCH2"/>
<keyword evidence="1" id="KW-0472">Membrane</keyword>
<reference evidence="2" key="1">
    <citation type="submission" date="2015-07" db="EMBL/GenBank/DDBJ databases">
        <title>Adaptation to a free-living lifestyle via gene acquisitions in the diplomonad Trepomonas sp. PC1.</title>
        <authorList>
            <person name="Xu F."/>
            <person name="Jerlstrom-Hultqvist J."/>
            <person name="Kolisko M."/>
            <person name="Simpson A.G.B."/>
            <person name="Roger A.J."/>
            <person name="Svard S.G."/>
            <person name="Andersson J.O."/>
        </authorList>
    </citation>
    <scope>NUCLEOTIDE SEQUENCE</scope>
    <source>
        <strain evidence="2">PC1</strain>
    </source>
</reference>
<feature type="non-terminal residue" evidence="2">
    <location>
        <position position="1"/>
    </location>
</feature>
<gene>
    <name evidence="2" type="ORF">TPC1_12848</name>
</gene>
<evidence type="ECO:0000313" key="2">
    <source>
        <dbReference type="EMBL" id="JAP94482.1"/>
    </source>
</evidence>